<gene>
    <name evidence="2" type="ORF">SAMN06893096_11319</name>
</gene>
<name>A0A239J7K6_9ACTN</name>
<protein>
    <submittedName>
        <fullName evidence="2">Uncharacterized protein</fullName>
    </submittedName>
</protein>
<keyword evidence="1" id="KW-0812">Transmembrane</keyword>
<organism evidence="2 3">
    <name type="scientific">Geodermatophilus pulveris</name>
    <dbReference type="NCBI Taxonomy" id="1564159"/>
    <lineage>
        <taxon>Bacteria</taxon>
        <taxon>Bacillati</taxon>
        <taxon>Actinomycetota</taxon>
        <taxon>Actinomycetes</taxon>
        <taxon>Geodermatophilales</taxon>
        <taxon>Geodermatophilaceae</taxon>
        <taxon>Geodermatophilus</taxon>
    </lineage>
</organism>
<keyword evidence="3" id="KW-1185">Reference proteome</keyword>
<dbReference type="Proteomes" id="UP000198373">
    <property type="component" value="Unassembled WGS sequence"/>
</dbReference>
<reference evidence="3" key="1">
    <citation type="submission" date="2017-06" db="EMBL/GenBank/DDBJ databases">
        <authorList>
            <person name="Varghese N."/>
            <person name="Submissions S."/>
        </authorList>
    </citation>
    <scope>NUCLEOTIDE SEQUENCE [LARGE SCALE GENOMIC DNA]</scope>
    <source>
        <strain evidence="3">DSM 46839</strain>
    </source>
</reference>
<feature type="transmembrane region" description="Helical" evidence="1">
    <location>
        <begin position="97"/>
        <end position="114"/>
    </location>
</feature>
<evidence type="ECO:0000256" key="1">
    <source>
        <dbReference type="SAM" id="Phobius"/>
    </source>
</evidence>
<evidence type="ECO:0000313" key="3">
    <source>
        <dbReference type="Proteomes" id="UP000198373"/>
    </source>
</evidence>
<sequence length="248" mass="25894">MVMVGSARRLSLQFAAAAVVLNAVSLLLRLVNLAMGHSVADADRPGWAHLPGLSALSTDFEANVPTWFTASLLVLCAAACRGAGLLSSTRDGRQGRVWTLLAIGCAAASLDELLKVHERLEPHARQALDQGSPLMVVALSGAAVVLVALSVVGVRLLHRLPRTTRRLVALAGAIYLGAVLGLDAVNGWLADLLTVDSVSYILVSSSEELLEMLAVTLLFFAASSHAAALGRAPASTQCVEAPHQPVSR</sequence>
<dbReference type="AlphaFoldDB" id="A0A239J7K6"/>
<feature type="transmembrane region" description="Helical" evidence="1">
    <location>
        <begin position="168"/>
        <end position="189"/>
    </location>
</feature>
<feature type="transmembrane region" description="Helical" evidence="1">
    <location>
        <begin position="64"/>
        <end position="85"/>
    </location>
</feature>
<feature type="transmembrane region" description="Helical" evidence="1">
    <location>
        <begin position="209"/>
        <end position="229"/>
    </location>
</feature>
<evidence type="ECO:0000313" key="2">
    <source>
        <dbReference type="EMBL" id="SNT01478.1"/>
    </source>
</evidence>
<keyword evidence="1" id="KW-0472">Membrane</keyword>
<feature type="transmembrane region" description="Helical" evidence="1">
    <location>
        <begin position="134"/>
        <end position="156"/>
    </location>
</feature>
<dbReference type="RefSeq" id="WP_089307341.1">
    <property type="nucleotide sequence ID" value="NZ_FZOO01000013.1"/>
</dbReference>
<dbReference type="EMBL" id="FZOO01000013">
    <property type="protein sequence ID" value="SNT01478.1"/>
    <property type="molecule type" value="Genomic_DNA"/>
</dbReference>
<keyword evidence="1" id="KW-1133">Transmembrane helix</keyword>
<proteinExistence type="predicted"/>
<dbReference type="OrthoDB" id="4134807at2"/>
<accession>A0A239J7K6</accession>